<protein>
    <recommendedName>
        <fullName evidence="5">GPI anchored protein</fullName>
    </recommendedName>
</protein>
<dbReference type="OrthoDB" id="2426396at2759"/>
<feature type="compositionally biased region" description="Low complexity" evidence="1">
    <location>
        <begin position="339"/>
        <end position="350"/>
    </location>
</feature>
<evidence type="ECO:0000256" key="1">
    <source>
        <dbReference type="SAM" id="MobiDB-lite"/>
    </source>
</evidence>
<dbReference type="STRING" id="113226.A0A139ISD0"/>
<gene>
    <name evidence="3" type="ORF">AC579_10131</name>
</gene>
<evidence type="ECO:0000256" key="2">
    <source>
        <dbReference type="SAM" id="SignalP"/>
    </source>
</evidence>
<evidence type="ECO:0008006" key="5">
    <source>
        <dbReference type="Google" id="ProtNLM"/>
    </source>
</evidence>
<comment type="caution">
    <text evidence="3">The sequence shown here is derived from an EMBL/GenBank/DDBJ whole genome shotgun (WGS) entry which is preliminary data.</text>
</comment>
<keyword evidence="4" id="KW-1185">Reference proteome</keyword>
<dbReference type="PANTHER" id="PTHR39599">
    <property type="entry name" value="GPI-ANCHORED PROTEIN (EUROFUNG)-RELATED-RELATED"/>
    <property type="match status" value="1"/>
</dbReference>
<proteinExistence type="predicted"/>
<evidence type="ECO:0000313" key="4">
    <source>
        <dbReference type="Proteomes" id="UP000073492"/>
    </source>
</evidence>
<feature type="chain" id="PRO_5007297647" description="GPI anchored protein" evidence="2">
    <location>
        <begin position="28"/>
        <end position="483"/>
    </location>
</feature>
<dbReference type="PANTHER" id="PTHR39599:SF1">
    <property type="entry name" value="GPI-ANCHORED PROTEIN (EUROFUNG)"/>
    <property type="match status" value="1"/>
</dbReference>
<organism evidence="3 4">
    <name type="scientific">Pseudocercospora musae</name>
    <dbReference type="NCBI Taxonomy" id="113226"/>
    <lineage>
        <taxon>Eukaryota</taxon>
        <taxon>Fungi</taxon>
        <taxon>Dikarya</taxon>
        <taxon>Ascomycota</taxon>
        <taxon>Pezizomycotina</taxon>
        <taxon>Dothideomycetes</taxon>
        <taxon>Dothideomycetidae</taxon>
        <taxon>Mycosphaerellales</taxon>
        <taxon>Mycosphaerellaceae</taxon>
        <taxon>Pseudocercospora</taxon>
    </lineage>
</organism>
<evidence type="ECO:0000313" key="3">
    <source>
        <dbReference type="EMBL" id="KXT17605.1"/>
    </source>
</evidence>
<accession>A0A139ISD0</accession>
<dbReference type="AlphaFoldDB" id="A0A139ISD0"/>
<reference evidence="3 4" key="1">
    <citation type="submission" date="2015-07" db="EMBL/GenBank/DDBJ databases">
        <title>Comparative genomics of the Sigatoka disease complex on banana suggests a link between parallel evolutionary changes in Pseudocercospora fijiensis and Pseudocercospora eumusae and increased virulence on the banana host.</title>
        <authorList>
            <person name="Chang T.-C."/>
            <person name="Salvucci A."/>
            <person name="Crous P.W."/>
            <person name="Stergiopoulos I."/>
        </authorList>
    </citation>
    <scope>NUCLEOTIDE SEQUENCE [LARGE SCALE GENOMIC DNA]</scope>
    <source>
        <strain evidence="3 4">CBS 116634</strain>
    </source>
</reference>
<sequence>MRGYVRLLALPASLLVFLASFNVEVQALEWPYNLPRSARYYPEDEEHVKSGLEAQQKLSWKAPVGMRKMGDDPGEKFFMHYWEFGEEPAVPATDAEEQERQRIAYHNSLEPVENTTLLLPAVFCHTFHDRILGRSLFARDFECPSGFQKCDNVDSDVCCQNGELCVSTSNGVGCCPKGAYCGDRVAACDTAAGYQSCANDEEGGCCLPGSPCADGGCVFFGTATVTTTLPTSTVRSMPSTQQPTTVIVTQSGSATTVTITMSGDDTTETVTVTEPTTIVLGGGAGTTHSPRSCTMGFRSCPASLGGGCCRSDQNCATSSSCEDVTTTTSATANAPVRPTSSTESSDTSISAAGNPETSSTTNTEGCPTGFYMCSAVYLGGCCRVDRDCHTTSCPPTATTNVVTASGLTVAADATGSCANGWASCADDAGGGCCPSGYLCASNCINTAGGSNTTKQSPSAAVVESFAWSLVFVGVTAALGMLLL</sequence>
<feature type="signal peptide" evidence="2">
    <location>
        <begin position="1"/>
        <end position="27"/>
    </location>
</feature>
<keyword evidence="2" id="KW-0732">Signal</keyword>
<feature type="region of interest" description="Disordered" evidence="1">
    <location>
        <begin position="326"/>
        <end position="362"/>
    </location>
</feature>
<name>A0A139ISD0_9PEZI</name>
<dbReference type="EMBL" id="LFZO01000017">
    <property type="protein sequence ID" value="KXT17605.1"/>
    <property type="molecule type" value="Genomic_DNA"/>
</dbReference>
<dbReference type="Proteomes" id="UP000073492">
    <property type="component" value="Unassembled WGS sequence"/>
</dbReference>